<evidence type="ECO:0000256" key="1">
    <source>
        <dbReference type="ARBA" id="ARBA00004123"/>
    </source>
</evidence>
<keyword evidence="10" id="KW-0498">Mitosis</keyword>
<evidence type="ECO:0000256" key="4">
    <source>
        <dbReference type="ARBA" id="ARBA00010731"/>
    </source>
</evidence>
<dbReference type="Pfam" id="PF08655">
    <property type="entry name" value="DASH_Ask1"/>
    <property type="match status" value="1"/>
</dbReference>
<feature type="compositionally biased region" description="Basic and acidic residues" evidence="16">
    <location>
        <begin position="230"/>
        <end position="239"/>
    </location>
</feature>
<dbReference type="Proteomes" id="UP000646827">
    <property type="component" value="Unassembled WGS sequence"/>
</dbReference>
<feature type="compositionally biased region" description="Low complexity" evidence="16">
    <location>
        <begin position="220"/>
        <end position="229"/>
    </location>
</feature>
<feature type="region of interest" description="Disordered" evidence="16">
    <location>
        <begin position="148"/>
        <end position="174"/>
    </location>
</feature>
<keyword evidence="9" id="KW-0493">Microtubule</keyword>
<keyword evidence="14" id="KW-0131">Cell cycle</keyword>
<keyword evidence="12" id="KW-0206">Cytoskeleton</keyword>
<dbReference type="GO" id="GO:0008608">
    <property type="term" value="P:attachment of spindle microtubules to kinetochore"/>
    <property type="evidence" value="ECO:0007669"/>
    <property type="project" value="InterPro"/>
</dbReference>
<dbReference type="PANTHER" id="PTHR28200:SF1">
    <property type="entry name" value="DASH COMPLEX SUBUNIT ASK1"/>
    <property type="match status" value="1"/>
</dbReference>
<dbReference type="GO" id="GO:0072686">
    <property type="term" value="C:mitotic spindle"/>
    <property type="evidence" value="ECO:0007669"/>
    <property type="project" value="InterPro"/>
</dbReference>
<evidence type="ECO:0000256" key="15">
    <source>
        <dbReference type="ARBA" id="ARBA00023328"/>
    </source>
</evidence>
<evidence type="ECO:0000313" key="18">
    <source>
        <dbReference type="Proteomes" id="UP000646827"/>
    </source>
</evidence>
<evidence type="ECO:0000256" key="12">
    <source>
        <dbReference type="ARBA" id="ARBA00023212"/>
    </source>
</evidence>
<evidence type="ECO:0000256" key="9">
    <source>
        <dbReference type="ARBA" id="ARBA00022701"/>
    </source>
</evidence>
<comment type="subcellular location">
    <subcellularLocation>
        <location evidence="3">Chromosome</location>
        <location evidence="3">Centromere</location>
        <location evidence="3">Kinetochore</location>
    </subcellularLocation>
    <subcellularLocation>
        <location evidence="2">Cytoplasm</location>
        <location evidence="2">Cytoskeleton</location>
        <location evidence="2">Spindle</location>
    </subcellularLocation>
    <subcellularLocation>
        <location evidence="1">Nucleus</location>
    </subcellularLocation>
</comment>
<evidence type="ECO:0000256" key="2">
    <source>
        <dbReference type="ARBA" id="ARBA00004186"/>
    </source>
</evidence>
<evidence type="ECO:0000256" key="16">
    <source>
        <dbReference type="SAM" id="MobiDB-lite"/>
    </source>
</evidence>
<reference evidence="17 18" key="1">
    <citation type="submission" date="2020-12" db="EMBL/GenBank/DDBJ databases">
        <title>Metabolic potential, ecology and presence of endohyphal bacteria is reflected in genomic diversity of Mucoromycotina.</title>
        <authorList>
            <person name="Muszewska A."/>
            <person name="Okrasinska A."/>
            <person name="Steczkiewicz K."/>
            <person name="Drgas O."/>
            <person name="Orlowska M."/>
            <person name="Perlinska-Lenart U."/>
            <person name="Aleksandrzak-Piekarczyk T."/>
            <person name="Szatraj K."/>
            <person name="Zielenkiewicz U."/>
            <person name="Pilsyk S."/>
            <person name="Malc E."/>
            <person name="Mieczkowski P."/>
            <person name="Kruszewska J.S."/>
            <person name="Biernat P."/>
            <person name="Pawlowska J."/>
        </authorList>
    </citation>
    <scope>NUCLEOTIDE SEQUENCE [LARGE SCALE GENOMIC DNA]</scope>
    <source>
        <strain evidence="17 18">CBS 142.35</strain>
    </source>
</reference>
<protein>
    <recommendedName>
        <fullName evidence="5">DASH complex subunit ASK1</fullName>
    </recommendedName>
</protein>
<comment type="similarity">
    <text evidence="4">Belongs to the DASH complex ASK1 family.</text>
</comment>
<evidence type="ECO:0000256" key="8">
    <source>
        <dbReference type="ARBA" id="ARBA00022618"/>
    </source>
</evidence>
<keyword evidence="18" id="KW-1185">Reference proteome</keyword>
<dbReference type="OrthoDB" id="5573898at2759"/>
<keyword evidence="6" id="KW-0158">Chromosome</keyword>
<keyword evidence="8" id="KW-0132">Cell division</keyword>
<accession>A0A8H7VLP1</accession>
<keyword evidence="13" id="KW-0539">Nucleus</keyword>
<organism evidence="17 18">
    <name type="scientific">Circinella minor</name>
    <dbReference type="NCBI Taxonomy" id="1195481"/>
    <lineage>
        <taxon>Eukaryota</taxon>
        <taxon>Fungi</taxon>
        <taxon>Fungi incertae sedis</taxon>
        <taxon>Mucoromycota</taxon>
        <taxon>Mucoromycotina</taxon>
        <taxon>Mucoromycetes</taxon>
        <taxon>Mucorales</taxon>
        <taxon>Lichtheimiaceae</taxon>
        <taxon>Circinella</taxon>
    </lineage>
</organism>
<evidence type="ECO:0000313" key="17">
    <source>
        <dbReference type="EMBL" id="KAG2223507.1"/>
    </source>
</evidence>
<evidence type="ECO:0000256" key="13">
    <source>
        <dbReference type="ARBA" id="ARBA00023242"/>
    </source>
</evidence>
<dbReference type="GO" id="GO:0005874">
    <property type="term" value="C:microtubule"/>
    <property type="evidence" value="ECO:0007669"/>
    <property type="project" value="UniProtKB-KW"/>
</dbReference>
<feature type="region of interest" description="Disordered" evidence="16">
    <location>
        <begin position="205"/>
        <end position="251"/>
    </location>
</feature>
<evidence type="ECO:0000256" key="10">
    <source>
        <dbReference type="ARBA" id="ARBA00022776"/>
    </source>
</evidence>
<gene>
    <name evidence="17" type="ORF">INT45_001255</name>
</gene>
<dbReference type="InterPro" id="IPR013964">
    <property type="entry name" value="DASH_Ask1"/>
</dbReference>
<name>A0A8H7VLP1_9FUNG</name>
<evidence type="ECO:0000256" key="5">
    <source>
        <dbReference type="ARBA" id="ARBA00014520"/>
    </source>
</evidence>
<keyword evidence="7" id="KW-0963">Cytoplasm</keyword>
<proteinExistence type="inferred from homology"/>
<dbReference type="AlphaFoldDB" id="A0A8H7VLP1"/>
<keyword evidence="15" id="KW-0137">Centromere</keyword>
<evidence type="ECO:0000256" key="3">
    <source>
        <dbReference type="ARBA" id="ARBA00004629"/>
    </source>
</evidence>
<feature type="region of interest" description="Disordered" evidence="16">
    <location>
        <begin position="80"/>
        <end position="132"/>
    </location>
</feature>
<dbReference type="PANTHER" id="PTHR28200">
    <property type="entry name" value="DASH COMPLEX SUBUNIT ASK1"/>
    <property type="match status" value="1"/>
</dbReference>
<dbReference type="GO" id="GO:0042729">
    <property type="term" value="C:DASH complex"/>
    <property type="evidence" value="ECO:0007669"/>
    <property type="project" value="InterPro"/>
</dbReference>
<evidence type="ECO:0000256" key="6">
    <source>
        <dbReference type="ARBA" id="ARBA00022454"/>
    </source>
</evidence>
<dbReference type="GO" id="GO:0044732">
    <property type="term" value="C:mitotic spindle pole body"/>
    <property type="evidence" value="ECO:0007669"/>
    <property type="project" value="TreeGrafter"/>
</dbReference>
<feature type="region of interest" description="Disordered" evidence="16">
    <location>
        <begin position="300"/>
        <end position="349"/>
    </location>
</feature>
<feature type="compositionally biased region" description="Low complexity" evidence="16">
    <location>
        <begin position="303"/>
        <end position="317"/>
    </location>
</feature>
<evidence type="ECO:0000256" key="14">
    <source>
        <dbReference type="ARBA" id="ARBA00023306"/>
    </source>
</evidence>
<evidence type="ECO:0000256" key="11">
    <source>
        <dbReference type="ARBA" id="ARBA00022838"/>
    </source>
</evidence>
<keyword evidence="11" id="KW-0995">Kinetochore</keyword>
<evidence type="ECO:0000256" key="7">
    <source>
        <dbReference type="ARBA" id="ARBA00022490"/>
    </source>
</evidence>
<dbReference type="GO" id="GO:0051301">
    <property type="term" value="P:cell division"/>
    <property type="evidence" value="ECO:0007669"/>
    <property type="project" value="UniProtKB-KW"/>
</dbReference>
<feature type="compositionally biased region" description="Low complexity" evidence="16">
    <location>
        <begin position="148"/>
        <end position="162"/>
    </location>
</feature>
<feature type="region of interest" description="Disordered" evidence="16">
    <location>
        <begin position="384"/>
        <end position="416"/>
    </location>
</feature>
<sequence>MSRRTDEEENVELEKLQQEVTLLLQAIDENFTRCQQIVSQGIIPEVERYATASKRVWEGLKVWVYFFQCVDKNVLHHQTNRPAFSGIPPEPSSDLTPWDRLKDKFSPSSQDLSRLLHRPPHSHLPGSRTTATSATLAQPHVTVNYTNTYTTTGSSTGESSTTASLRHRTSPPETIPFRLSASELLQTPAREAANMLVDNTLRRIGAMSSPSSDDDDISETSKQQQQLKQQEYHYGDETPKSWVANKDNEEGRERFEGFMQQRRAHYKDMAMDAELPIVRNRSLPKSPGHQQQVQDFTTAFPIPKNNNSSKAASPSVNFDQDLRPPSKRTLSDFMDDEPNSLLPSSSTTTTTILHNERYNNVEEEQVDELDEEEDEDMGGAFEFSQIQPSDLVAPHTDDRQSGMSTPSGSVGGISVSSSASQLPKEFSLHYFSNVYREPPASTELTRIYTLFEHRPGQSISVDQAIELLDDRSFTSERVKLYIGVLTSKKFLKKASAGRWILRQ</sequence>
<comment type="caution">
    <text evidence="17">The sequence shown here is derived from an EMBL/GenBank/DDBJ whole genome shotgun (WGS) entry which is preliminary data.</text>
</comment>
<dbReference type="EMBL" id="JAEPRB010000060">
    <property type="protein sequence ID" value="KAG2223507.1"/>
    <property type="molecule type" value="Genomic_DNA"/>
</dbReference>